<evidence type="ECO:0000256" key="1">
    <source>
        <dbReference type="ARBA" id="ARBA00007789"/>
    </source>
</evidence>
<name>A0A846XQN4_9NOCA</name>
<dbReference type="NCBIfam" id="TIGR03558">
    <property type="entry name" value="oxido_grp_1"/>
    <property type="match status" value="1"/>
</dbReference>
<dbReference type="RefSeq" id="WP_068039329.1">
    <property type="nucleotide sequence ID" value="NZ_JAAXOO010000007.1"/>
</dbReference>
<dbReference type="SUPFAM" id="SSF51679">
    <property type="entry name" value="Bacterial luciferase-like"/>
    <property type="match status" value="1"/>
</dbReference>
<dbReference type="Proteomes" id="UP000565715">
    <property type="component" value="Unassembled WGS sequence"/>
</dbReference>
<reference evidence="3 4" key="1">
    <citation type="submission" date="2020-04" db="EMBL/GenBank/DDBJ databases">
        <title>MicrobeNet Type strains.</title>
        <authorList>
            <person name="Nicholson A.C."/>
        </authorList>
    </citation>
    <scope>NUCLEOTIDE SEQUENCE [LARGE SCALE GENOMIC DNA]</scope>
    <source>
        <strain evidence="3 4">DSM 45078</strain>
    </source>
</reference>
<evidence type="ECO:0000313" key="3">
    <source>
        <dbReference type="EMBL" id="NKY36813.1"/>
    </source>
</evidence>
<dbReference type="EC" id="1.-.-.-" evidence="3"/>
<dbReference type="GO" id="GO:0016705">
    <property type="term" value="F:oxidoreductase activity, acting on paired donors, with incorporation or reduction of molecular oxygen"/>
    <property type="evidence" value="ECO:0007669"/>
    <property type="project" value="InterPro"/>
</dbReference>
<dbReference type="InterPro" id="IPR050766">
    <property type="entry name" value="Bact_Lucif_Oxidored"/>
</dbReference>
<keyword evidence="3" id="KW-0560">Oxidoreductase</keyword>
<gene>
    <name evidence="3" type="ORF">HGA13_27635</name>
</gene>
<protein>
    <submittedName>
        <fullName evidence="3">MsnO8 family LLM class oxidoreductase</fullName>
        <ecNumber evidence="3">1.-.-.-</ecNumber>
    </submittedName>
</protein>
<feature type="domain" description="Luciferase-like" evidence="2">
    <location>
        <begin position="1"/>
        <end position="295"/>
    </location>
</feature>
<dbReference type="InterPro" id="IPR011251">
    <property type="entry name" value="Luciferase-like_dom"/>
</dbReference>
<dbReference type="PANTHER" id="PTHR30137:SF6">
    <property type="entry name" value="LUCIFERASE-LIKE MONOOXYGENASE"/>
    <property type="match status" value="1"/>
</dbReference>
<dbReference type="PANTHER" id="PTHR30137">
    <property type="entry name" value="LUCIFERASE-LIKE MONOOXYGENASE"/>
    <property type="match status" value="1"/>
</dbReference>
<dbReference type="InterPro" id="IPR019949">
    <property type="entry name" value="CmoO-like"/>
</dbReference>
<organism evidence="3 4">
    <name type="scientific">Nocardia speluncae</name>
    <dbReference type="NCBI Taxonomy" id="419477"/>
    <lineage>
        <taxon>Bacteria</taxon>
        <taxon>Bacillati</taxon>
        <taxon>Actinomycetota</taxon>
        <taxon>Actinomycetes</taxon>
        <taxon>Mycobacteriales</taxon>
        <taxon>Nocardiaceae</taxon>
        <taxon>Nocardia</taxon>
    </lineage>
</organism>
<evidence type="ECO:0000313" key="4">
    <source>
        <dbReference type="Proteomes" id="UP000565715"/>
    </source>
</evidence>
<dbReference type="EMBL" id="JAAXOO010000007">
    <property type="protein sequence ID" value="NKY36813.1"/>
    <property type="molecule type" value="Genomic_DNA"/>
</dbReference>
<comment type="caution">
    <text evidence="3">The sequence shown here is derived from an EMBL/GenBank/DDBJ whole genome shotgun (WGS) entry which is preliminary data.</text>
</comment>
<dbReference type="GO" id="GO:0005829">
    <property type="term" value="C:cytosol"/>
    <property type="evidence" value="ECO:0007669"/>
    <property type="project" value="TreeGrafter"/>
</dbReference>
<sequence length="322" mass="34632">MRISLLDRARTRSGEPDAAAVATTVERAVRADELGFERFWTAEHHAVPGIAGAAPTVLLAAIGARTRNIRLGTGGIMVPNHSPLVVAEQALLLEALYPGRVDIGLGGSLGFTAPVRRALGRTTLRPGEYETDIEEIRSYLNGDADITVRPRVGPPPVFLLAIKDGLSLAAELGLPAVIGGPLLRNSKAIDAYFRDFRPGARTPDPYLMVSVDISVAETAERARDLLLPEAWAFADSRDVGEFRALQPVEDVRRMLGSTRAKKADAVNGWMDAAVSGTPELVADTLTDLLERTGASEILASVSAYDRDDVRKTDEFLASLQDR</sequence>
<dbReference type="InterPro" id="IPR036661">
    <property type="entry name" value="Luciferase-like_sf"/>
</dbReference>
<dbReference type="Pfam" id="PF00296">
    <property type="entry name" value="Bac_luciferase"/>
    <property type="match status" value="1"/>
</dbReference>
<comment type="similarity">
    <text evidence="1">To bacterial alkanal monooxygenase alpha and beta chains.</text>
</comment>
<accession>A0A846XQN4</accession>
<dbReference type="AlphaFoldDB" id="A0A846XQN4"/>
<proteinExistence type="predicted"/>
<dbReference type="Gene3D" id="3.20.20.30">
    <property type="entry name" value="Luciferase-like domain"/>
    <property type="match status" value="1"/>
</dbReference>
<evidence type="ECO:0000259" key="2">
    <source>
        <dbReference type="Pfam" id="PF00296"/>
    </source>
</evidence>
<keyword evidence="4" id="KW-1185">Reference proteome</keyword>